<gene>
    <name evidence="1" type="ORF">HMPREF3228_00286</name>
</gene>
<reference evidence="1 2" key="1">
    <citation type="submission" date="2016-01" db="EMBL/GenBank/DDBJ databases">
        <authorList>
            <person name="Oliw E.H."/>
        </authorList>
    </citation>
    <scope>NUCLEOTIDE SEQUENCE [LARGE SCALE GENOMIC DNA]</scope>
    <source>
        <strain evidence="1 2">CMW7705B</strain>
    </source>
</reference>
<name>A0A133S2F6_STRMT</name>
<evidence type="ECO:0000313" key="2">
    <source>
        <dbReference type="Proteomes" id="UP000070065"/>
    </source>
</evidence>
<sequence>FLVCFLIFIEYKSGTKMSDQDSQILVELREVFENKKPHFVWNKVWLYFIS</sequence>
<protein>
    <submittedName>
        <fullName evidence="1">Uncharacterized protein</fullName>
    </submittedName>
</protein>
<dbReference type="AlphaFoldDB" id="A0A133S2F6"/>
<accession>A0A133S2F6</accession>
<organism evidence="1 2">
    <name type="scientific">Streptococcus mitis</name>
    <dbReference type="NCBI Taxonomy" id="28037"/>
    <lineage>
        <taxon>Bacteria</taxon>
        <taxon>Bacillati</taxon>
        <taxon>Bacillota</taxon>
        <taxon>Bacilli</taxon>
        <taxon>Lactobacillales</taxon>
        <taxon>Streptococcaceae</taxon>
        <taxon>Streptococcus</taxon>
        <taxon>Streptococcus mitis group</taxon>
    </lineage>
</organism>
<dbReference type="Proteomes" id="UP000070065">
    <property type="component" value="Unassembled WGS sequence"/>
</dbReference>
<proteinExistence type="predicted"/>
<dbReference type="EMBL" id="LRQR01000018">
    <property type="protein sequence ID" value="KXA62616.1"/>
    <property type="molecule type" value="Genomic_DNA"/>
</dbReference>
<feature type="non-terminal residue" evidence="1">
    <location>
        <position position="1"/>
    </location>
</feature>
<evidence type="ECO:0000313" key="1">
    <source>
        <dbReference type="EMBL" id="KXA62616.1"/>
    </source>
</evidence>
<comment type="caution">
    <text evidence="1">The sequence shown here is derived from an EMBL/GenBank/DDBJ whole genome shotgun (WGS) entry which is preliminary data.</text>
</comment>